<organism evidence="2 3">
    <name type="scientific">Polaromonas aquatica</name>
    <dbReference type="NCBI Taxonomy" id="332657"/>
    <lineage>
        <taxon>Bacteria</taxon>
        <taxon>Pseudomonadati</taxon>
        <taxon>Pseudomonadota</taxon>
        <taxon>Betaproteobacteria</taxon>
        <taxon>Burkholderiales</taxon>
        <taxon>Comamonadaceae</taxon>
        <taxon>Polaromonas</taxon>
    </lineage>
</organism>
<dbReference type="RefSeq" id="WP_371435163.1">
    <property type="nucleotide sequence ID" value="NZ_JBHSRS010000084.1"/>
</dbReference>
<dbReference type="EMBL" id="JBHSRS010000084">
    <property type="protein sequence ID" value="MFC6284668.1"/>
    <property type="molecule type" value="Genomic_DNA"/>
</dbReference>
<feature type="compositionally biased region" description="Acidic residues" evidence="1">
    <location>
        <begin position="137"/>
        <end position="161"/>
    </location>
</feature>
<evidence type="ECO:0000313" key="3">
    <source>
        <dbReference type="Proteomes" id="UP001596270"/>
    </source>
</evidence>
<protein>
    <submittedName>
        <fullName evidence="2">Uncharacterized protein</fullName>
    </submittedName>
</protein>
<dbReference type="Proteomes" id="UP001596270">
    <property type="component" value="Unassembled WGS sequence"/>
</dbReference>
<keyword evidence="3" id="KW-1185">Reference proteome</keyword>
<sequence length="183" mass="20369">MSISPFFQDLGSAYQSELDDLRFDSEGRDVLSQRLADKRREIGFLVKMMELSPEMVAVIFHRGFDFRLPAVMDHLLTHEADEFPDWGSFVDAIGLAPWAQEIADVVLNEAGGEWFLTVAAGLEYMAGKPGVAAAVQDDNEDADEDDDKDDPSDAFDGDEETDAKARKEAGDDWLAEQGFDRKD</sequence>
<proteinExistence type="predicted"/>
<gene>
    <name evidence="2" type="ORF">ACFQND_25865</name>
</gene>
<name>A0ABW1U635_9BURK</name>
<comment type="caution">
    <text evidence="2">The sequence shown here is derived from an EMBL/GenBank/DDBJ whole genome shotgun (WGS) entry which is preliminary data.</text>
</comment>
<evidence type="ECO:0000256" key="1">
    <source>
        <dbReference type="SAM" id="MobiDB-lite"/>
    </source>
</evidence>
<reference evidence="3" key="1">
    <citation type="journal article" date="2019" name="Int. J. Syst. Evol. Microbiol.">
        <title>The Global Catalogue of Microorganisms (GCM) 10K type strain sequencing project: providing services to taxonomists for standard genome sequencing and annotation.</title>
        <authorList>
            <consortium name="The Broad Institute Genomics Platform"/>
            <consortium name="The Broad Institute Genome Sequencing Center for Infectious Disease"/>
            <person name="Wu L."/>
            <person name="Ma J."/>
        </authorList>
    </citation>
    <scope>NUCLEOTIDE SEQUENCE [LARGE SCALE GENOMIC DNA]</scope>
    <source>
        <strain evidence="3">CCUG 39402</strain>
    </source>
</reference>
<accession>A0ABW1U635</accession>
<evidence type="ECO:0000313" key="2">
    <source>
        <dbReference type="EMBL" id="MFC6284668.1"/>
    </source>
</evidence>
<feature type="region of interest" description="Disordered" evidence="1">
    <location>
        <begin position="134"/>
        <end position="183"/>
    </location>
</feature>